<dbReference type="InterPro" id="IPR000836">
    <property type="entry name" value="PRTase_dom"/>
</dbReference>
<dbReference type="KEGG" id="aef:GEV26_12845"/>
<evidence type="ECO:0000256" key="1">
    <source>
        <dbReference type="ARBA" id="ARBA00008007"/>
    </source>
</evidence>
<evidence type="ECO:0000313" key="5">
    <source>
        <dbReference type="Proteomes" id="UP000392064"/>
    </source>
</evidence>
<feature type="compositionally biased region" description="Low complexity" evidence="2">
    <location>
        <begin position="63"/>
        <end position="90"/>
    </location>
</feature>
<feature type="domain" description="Phosphoribosyltransferase" evidence="3">
    <location>
        <begin position="175"/>
        <end position="255"/>
    </location>
</feature>
<comment type="similarity">
    <text evidence="1">Belongs to the ComF/GntX family.</text>
</comment>
<dbReference type="Gene3D" id="3.40.50.2020">
    <property type="match status" value="1"/>
</dbReference>
<evidence type="ECO:0000256" key="2">
    <source>
        <dbReference type="SAM" id="MobiDB-lite"/>
    </source>
</evidence>
<dbReference type="Proteomes" id="UP000392064">
    <property type="component" value="Chromosome"/>
</dbReference>
<dbReference type="PANTHER" id="PTHR47505">
    <property type="entry name" value="DNA UTILIZATION PROTEIN YHGH"/>
    <property type="match status" value="1"/>
</dbReference>
<feature type="region of interest" description="Disordered" evidence="2">
    <location>
        <begin position="63"/>
        <end position="96"/>
    </location>
</feature>
<keyword evidence="5" id="KW-1185">Reference proteome</keyword>
<dbReference type="InterPro" id="IPR029057">
    <property type="entry name" value="PRTase-like"/>
</dbReference>
<sequence length="278" mass="29260">MVPLVRRVLACHEGPRCHRPDLRPLTSTGPPRPLSASSPRGARWACARHRGPGRRPGAGCALRGLRPGRAPAVPGVRPGDVPRPADGLADPAPPGLRRPTAVVPVAAGVNADVLRRVLVAWKEEGATRLTGVLDLHLASAVVPHLGAGRPLVLVPVPTSRRSRRRRGADVVGDLAQAAASRLGRIGADVSVAPALTYARSTRDQAGLDAAERQVNLAGAFRMSRDGLPEGRDVVVVDDILTTGATLTEAVRVLTDARRRPLGASFVAATPRVPGRRRR</sequence>
<evidence type="ECO:0000313" key="4">
    <source>
        <dbReference type="EMBL" id="QGG42182.1"/>
    </source>
</evidence>
<dbReference type="AlphaFoldDB" id="A0A5Q2MM41"/>
<feature type="region of interest" description="Disordered" evidence="2">
    <location>
        <begin position="15"/>
        <end position="40"/>
    </location>
</feature>
<reference evidence="4 5" key="1">
    <citation type="submission" date="2019-11" db="EMBL/GenBank/DDBJ databases">
        <authorList>
            <person name="Li J."/>
        </authorList>
    </citation>
    <scope>NUCLEOTIDE SEQUENCE [LARGE SCALE GENOMIC DNA]</scope>
    <source>
        <strain evidence="4 5">MF47</strain>
    </source>
</reference>
<name>A0A5Q2MM41_9ACTN</name>
<dbReference type="SUPFAM" id="SSF53271">
    <property type="entry name" value="PRTase-like"/>
    <property type="match status" value="1"/>
</dbReference>
<dbReference type="CDD" id="cd06223">
    <property type="entry name" value="PRTases_typeI"/>
    <property type="match status" value="1"/>
</dbReference>
<dbReference type="Pfam" id="PF00156">
    <property type="entry name" value="Pribosyltran"/>
    <property type="match status" value="1"/>
</dbReference>
<protein>
    <submittedName>
        <fullName evidence="4">ComF family protein</fullName>
    </submittedName>
</protein>
<dbReference type="EMBL" id="CP045737">
    <property type="protein sequence ID" value="QGG42182.1"/>
    <property type="molecule type" value="Genomic_DNA"/>
</dbReference>
<organism evidence="4 5">
    <name type="scientific">Aeromicrobium yanjiei</name>
    <dbReference type="NCBI Taxonomy" id="2662028"/>
    <lineage>
        <taxon>Bacteria</taxon>
        <taxon>Bacillati</taxon>
        <taxon>Actinomycetota</taxon>
        <taxon>Actinomycetes</taxon>
        <taxon>Propionibacteriales</taxon>
        <taxon>Nocardioidaceae</taxon>
        <taxon>Aeromicrobium</taxon>
    </lineage>
</organism>
<proteinExistence type="inferred from homology"/>
<dbReference type="PANTHER" id="PTHR47505:SF1">
    <property type="entry name" value="DNA UTILIZATION PROTEIN YHGH"/>
    <property type="match status" value="1"/>
</dbReference>
<dbReference type="InterPro" id="IPR051910">
    <property type="entry name" value="ComF/GntX_DNA_util-trans"/>
</dbReference>
<evidence type="ECO:0000259" key="3">
    <source>
        <dbReference type="Pfam" id="PF00156"/>
    </source>
</evidence>
<accession>A0A5Q2MM41</accession>
<gene>
    <name evidence="4" type="ORF">GEV26_12845</name>
</gene>